<dbReference type="VEuPathDB" id="FungiDB:SPPG_02981"/>
<dbReference type="OMA" id="LATEHAC"/>
<proteinExistence type="predicted"/>
<dbReference type="PANTHER" id="PTHR21192:SF2">
    <property type="entry name" value="NADH DEHYDROGENASE [UBIQUINONE] 1 ALPHA SUBCOMPLEX ASSEMBLY FACTOR 3"/>
    <property type="match status" value="1"/>
</dbReference>
<dbReference type="Proteomes" id="UP000053201">
    <property type="component" value="Unassembled WGS sequence"/>
</dbReference>
<reference evidence="2 3" key="1">
    <citation type="submission" date="2009-08" db="EMBL/GenBank/DDBJ databases">
        <title>The Genome Sequence of Spizellomyces punctatus strain DAOM BR117.</title>
        <authorList>
            <consortium name="The Broad Institute Genome Sequencing Platform"/>
            <person name="Russ C."/>
            <person name="Cuomo C."/>
            <person name="Shea T."/>
            <person name="Young S.K."/>
            <person name="Zeng Q."/>
            <person name="Koehrsen M."/>
            <person name="Haas B."/>
            <person name="Borodovsky M."/>
            <person name="Guigo R."/>
            <person name="Alvarado L."/>
            <person name="Berlin A."/>
            <person name="Bochicchio J."/>
            <person name="Borenstein D."/>
            <person name="Chapman S."/>
            <person name="Chen Z."/>
            <person name="Engels R."/>
            <person name="Freedman E."/>
            <person name="Gellesch M."/>
            <person name="Goldberg J."/>
            <person name="Griggs A."/>
            <person name="Gujja S."/>
            <person name="Heiman D."/>
            <person name="Hepburn T."/>
            <person name="Howarth C."/>
            <person name="Jen D."/>
            <person name="Larson L."/>
            <person name="Lewis B."/>
            <person name="Mehta T."/>
            <person name="Park D."/>
            <person name="Pearson M."/>
            <person name="Roberts A."/>
            <person name="Saif S."/>
            <person name="Shenoy N."/>
            <person name="Sisk P."/>
            <person name="Stolte C."/>
            <person name="Sykes S."/>
            <person name="Thomson T."/>
            <person name="Walk T."/>
            <person name="White J."/>
            <person name="Yandava C."/>
            <person name="Burger G."/>
            <person name="Gray M.W."/>
            <person name="Holland P.W.H."/>
            <person name="King N."/>
            <person name="Lang F.B.F."/>
            <person name="Roger A.J."/>
            <person name="Ruiz-Trillo I."/>
            <person name="Lander E."/>
            <person name="Nusbaum C."/>
        </authorList>
    </citation>
    <scope>NUCLEOTIDE SEQUENCE [LARGE SCALE GENOMIC DNA]</scope>
    <source>
        <strain evidence="2 3">DAOM BR117</strain>
    </source>
</reference>
<dbReference type="AlphaFoldDB" id="A0A0L0HN56"/>
<evidence type="ECO:0000256" key="1">
    <source>
        <dbReference type="SAM" id="MobiDB-lite"/>
    </source>
</evidence>
<evidence type="ECO:0008006" key="4">
    <source>
        <dbReference type="Google" id="ProtNLM"/>
    </source>
</evidence>
<organism evidence="2 3">
    <name type="scientific">Spizellomyces punctatus (strain DAOM BR117)</name>
    <dbReference type="NCBI Taxonomy" id="645134"/>
    <lineage>
        <taxon>Eukaryota</taxon>
        <taxon>Fungi</taxon>
        <taxon>Fungi incertae sedis</taxon>
        <taxon>Chytridiomycota</taxon>
        <taxon>Chytridiomycota incertae sedis</taxon>
        <taxon>Chytridiomycetes</taxon>
        <taxon>Spizellomycetales</taxon>
        <taxon>Spizellomycetaceae</taxon>
        <taxon>Spizellomyces</taxon>
    </lineage>
</organism>
<protein>
    <recommendedName>
        <fullName evidence="4">NADH dehydrogenase [ubiquinone] 1 alpha subcomplex assembly factor 3</fullName>
    </recommendedName>
</protein>
<dbReference type="InterPro" id="IPR007523">
    <property type="entry name" value="NDUFAF3/AAMDC"/>
</dbReference>
<accession>A0A0L0HN56</accession>
<keyword evidence="3" id="KW-1185">Reference proteome</keyword>
<dbReference type="OrthoDB" id="20681at2759"/>
<dbReference type="GO" id="GO:0032981">
    <property type="term" value="P:mitochondrial respiratory chain complex I assembly"/>
    <property type="evidence" value="ECO:0007669"/>
    <property type="project" value="TreeGrafter"/>
</dbReference>
<dbReference type="GO" id="GO:0005743">
    <property type="term" value="C:mitochondrial inner membrane"/>
    <property type="evidence" value="ECO:0007669"/>
    <property type="project" value="TreeGrafter"/>
</dbReference>
<dbReference type="Pfam" id="PF04430">
    <property type="entry name" value="DUF498"/>
    <property type="match status" value="1"/>
</dbReference>
<dbReference type="eggNOG" id="KOG3363">
    <property type="taxonomic scope" value="Eukaryota"/>
</dbReference>
<dbReference type="Gene3D" id="3.40.1230.10">
    <property type="entry name" value="MTH938-like"/>
    <property type="match status" value="1"/>
</dbReference>
<dbReference type="SUPFAM" id="SSF64076">
    <property type="entry name" value="MTH938-like"/>
    <property type="match status" value="1"/>
</dbReference>
<dbReference type="PANTHER" id="PTHR21192">
    <property type="entry name" value="NUCLEAR PROTEIN E3-3"/>
    <property type="match status" value="1"/>
</dbReference>
<name>A0A0L0HN56_SPIPD</name>
<dbReference type="STRING" id="645134.A0A0L0HN56"/>
<dbReference type="InParanoid" id="A0A0L0HN56"/>
<sequence>MTFLLRTIRRLPRALARSHFQPARRYLTSSRLLSSSNTSPDPSPLQTFNIFESPSPSTKTFKSVGNTSFTVGDVRLQGPVVLINDTVFMWDVPQFGAGSEQVEISETIIDGETLIRRGAGSEGQEIVDDPSSPFHGWTTDHFKLFEVTQPVPELLVIGTGAQTYILPPFLRSYLHKLGLQLEVMASRQAASTYNILLQEGRRPAAAFLPVIPTSSRTGEILVKFSKPEFEKQREREAREHHRAWGLPGNLTGNTS</sequence>
<feature type="region of interest" description="Disordered" evidence="1">
    <location>
        <begin position="233"/>
        <end position="255"/>
    </location>
</feature>
<gene>
    <name evidence="2" type="ORF">SPPG_02981</name>
</gene>
<dbReference type="RefSeq" id="XP_016610561.1">
    <property type="nucleotide sequence ID" value="XM_016751266.1"/>
</dbReference>
<dbReference type="InterPro" id="IPR036748">
    <property type="entry name" value="MTH938-like_sf"/>
</dbReference>
<dbReference type="EMBL" id="KQ257453">
    <property type="protein sequence ID" value="KND02522.1"/>
    <property type="molecule type" value="Genomic_DNA"/>
</dbReference>
<evidence type="ECO:0000313" key="2">
    <source>
        <dbReference type="EMBL" id="KND02522.1"/>
    </source>
</evidence>
<dbReference type="GeneID" id="27686530"/>
<evidence type="ECO:0000313" key="3">
    <source>
        <dbReference type="Proteomes" id="UP000053201"/>
    </source>
</evidence>